<keyword evidence="3" id="KW-1185">Reference proteome</keyword>
<dbReference type="Proteomes" id="UP001432401">
    <property type="component" value="Unassembled WGS sequence"/>
</dbReference>
<evidence type="ECO:0000256" key="1">
    <source>
        <dbReference type="SAM" id="MobiDB-lite"/>
    </source>
</evidence>
<feature type="compositionally biased region" description="Acidic residues" evidence="1">
    <location>
        <begin position="56"/>
        <end position="69"/>
    </location>
</feature>
<dbReference type="RefSeq" id="WP_344180142.1">
    <property type="nucleotide sequence ID" value="NZ_JBEQNA010000003.1"/>
</dbReference>
<evidence type="ECO:0000313" key="3">
    <source>
        <dbReference type="Proteomes" id="UP001432401"/>
    </source>
</evidence>
<feature type="region of interest" description="Disordered" evidence="1">
    <location>
        <begin position="1"/>
        <end position="83"/>
    </location>
</feature>
<comment type="caution">
    <text evidence="2">The sequence shown here is derived from an EMBL/GenBank/DDBJ whole genome shotgun (WGS) entry which is preliminary data.</text>
</comment>
<reference evidence="2 3" key="1">
    <citation type="submission" date="2024-06" db="EMBL/GenBank/DDBJ databases">
        <authorList>
            <person name="Bataeva Y.V."/>
            <person name="Grigorian L.N."/>
            <person name="Solomentsev V.I."/>
        </authorList>
    </citation>
    <scope>NUCLEOTIDE SEQUENCE [LARGE SCALE GENOMIC DNA]</scope>
    <source>
        <strain evidence="3">SCPM-O-B-12605 (RCAM04882)</strain>
    </source>
</reference>
<dbReference type="EMBL" id="JBEQNB010000008">
    <property type="protein sequence ID" value="MES0835380.1"/>
    <property type="molecule type" value="Genomic_DNA"/>
</dbReference>
<organism evidence="2 3">
    <name type="scientific">Nocardiopsis tropica</name>
    <dbReference type="NCBI Taxonomy" id="109330"/>
    <lineage>
        <taxon>Bacteria</taxon>
        <taxon>Bacillati</taxon>
        <taxon>Actinomycetota</taxon>
        <taxon>Actinomycetes</taxon>
        <taxon>Streptosporangiales</taxon>
        <taxon>Nocardiopsidaceae</taxon>
        <taxon>Nocardiopsis</taxon>
    </lineage>
</organism>
<gene>
    <name evidence="2" type="ORF">ABUK86_16490</name>
</gene>
<proteinExistence type="predicted"/>
<evidence type="ECO:0000313" key="2">
    <source>
        <dbReference type="EMBL" id="MES0835380.1"/>
    </source>
</evidence>
<sequence>MTSENSSADRRPASGATGEQGAEAPGAETPGVEVPEADAAEQRAPAGDDDGRWDAPSEESFDQADEGDVVEQSLEVGDEEERR</sequence>
<protein>
    <submittedName>
        <fullName evidence="2">Uncharacterized protein</fullName>
    </submittedName>
</protein>
<name>A0ABV1ZXQ8_9ACTN</name>
<accession>A0ABV1ZXQ8</accession>